<name>J4GET3_9APHY</name>
<protein>
    <submittedName>
        <fullName evidence="1">Uncharacterized protein</fullName>
    </submittedName>
</protein>
<dbReference type="InParanoid" id="J4GET3"/>
<proteinExistence type="predicted"/>
<dbReference type="RefSeq" id="XP_012184606.1">
    <property type="nucleotide sequence ID" value="XM_012329216.1"/>
</dbReference>
<dbReference type="GeneID" id="24100234"/>
<accession>J4GET3</accession>
<dbReference type="HOGENOM" id="CLU_3399388_0_0_1"/>
<sequence>MVLQAAIFYSDCQVTRGKLSLVLRVVNSERE</sequence>
<keyword evidence="2" id="KW-1185">Reference proteome</keyword>
<organism evidence="1 2">
    <name type="scientific">Fibroporia radiculosa</name>
    <dbReference type="NCBI Taxonomy" id="599839"/>
    <lineage>
        <taxon>Eukaryota</taxon>
        <taxon>Fungi</taxon>
        <taxon>Dikarya</taxon>
        <taxon>Basidiomycota</taxon>
        <taxon>Agaricomycotina</taxon>
        <taxon>Agaricomycetes</taxon>
        <taxon>Polyporales</taxon>
        <taxon>Fibroporiaceae</taxon>
        <taxon>Fibroporia</taxon>
    </lineage>
</organism>
<dbReference type="EMBL" id="HE797186">
    <property type="protein sequence ID" value="CCM05323.1"/>
    <property type="molecule type" value="Genomic_DNA"/>
</dbReference>
<evidence type="ECO:0000313" key="2">
    <source>
        <dbReference type="Proteomes" id="UP000006352"/>
    </source>
</evidence>
<reference evidence="1 2" key="1">
    <citation type="journal article" date="2012" name="Appl. Environ. Microbiol.">
        <title>Short-read sequencing for genomic analysis of the brown rot fungus Fibroporia radiculosa.</title>
        <authorList>
            <person name="Tang J.D."/>
            <person name="Perkins A.D."/>
            <person name="Sonstegard T.S."/>
            <person name="Schroeder S.G."/>
            <person name="Burgess S.C."/>
            <person name="Diehl S.V."/>
        </authorList>
    </citation>
    <scope>NUCLEOTIDE SEQUENCE [LARGE SCALE GENOMIC DNA]</scope>
    <source>
        <strain evidence="1 2">TFFH 294</strain>
    </source>
</reference>
<gene>
    <name evidence="1" type="ORF">FIBRA_07537</name>
</gene>
<dbReference type="Proteomes" id="UP000006352">
    <property type="component" value="Unassembled WGS sequence"/>
</dbReference>
<evidence type="ECO:0000313" key="1">
    <source>
        <dbReference type="EMBL" id="CCM05323.1"/>
    </source>
</evidence>
<dbReference type="AlphaFoldDB" id="J4GET3"/>